<dbReference type="STRING" id="84035.SAMN05660742_102112"/>
<dbReference type="Pfam" id="PF02230">
    <property type="entry name" value="Abhydrolase_2"/>
    <property type="match status" value="1"/>
</dbReference>
<evidence type="ECO:0000259" key="3">
    <source>
        <dbReference type="Pfam" id="PF02230"/>
    </source>
</evidence>
<protein>
    <submittedName>
        <fullName evidence="5">Phospholipase/Carboxylesterase</fullName>
    </submittedName>
</protein>
<feature type="chain" id="PRO_5039148755" evidence="2">
    <location>
        <begin position="26"/>
        <end position="449"/>
    </location>
</feature>
<reference evidence="5 6" key="1">
    <citation type="submission" date="2016-10" db="EMBL/GenBank/DDBJ databases">
        <authorList>
            <person name="de Groot N.N."/>
        </authorList>
    </citation>
    <scope>NUCLEOTIDE SEQUENCE [LARGE SCALE GENOMIC DNA]</scope>
    <source>
        <strain evidence="5 6">DSM 2179</strain>
    </source>
</reference>
<dbReference type="Pfam" id="PF18435">
    <property type="entry name" value="EstA_Ig_like"/>
    <property type="match status" value="1"/>
</dbReference>
<dbReference type="EMBL" id="FNZK01000002">
    <property type="protein sequence ID" value="SEI96861.1"/>
    <property type="molecule type" value="Genomic_DNA"/>
</dbReference>
<dbReference type="GO" id="GO:0016787">
    <property type="term" value="F:hydrolase activity"/>
    <property type="evidence" value="ECO:0007669"/>
    <property type="project" value="InterPro"/>
</dbReference>
<sequence length="449" mass="50418">MRNIYWKVLIFIAVVLSCNFSAGLAKPVEATYRSVIDVNDWGPTISKVIVDIGSEVDEGAVDKETFKVYVKRSVPHKESAGTSMDLSQNSSTITEEPKILGDREGYREIKNVYVSDKNGQSAKKGHYIAIEMQVGPKITLGLPLNFDLKAKQNKWIDCTYTITQQKPIKSAHRNVEGLIVTKFAGSIKSSIDAFTFDKVTYNDITLSYGSFEPKDKEKHPLIIWLHGMGEGGTDASIAVAGNKAVNFADPKIQAYFGGAYVLVPQAKTFWMDGFHEFGDGTSKYEDSLMALIRNYVSLHKEIDSNRIYLGGDSNGGYMTMLLIRDYPKEFAAAFPTCEALKDSLITDEDIEKMKTVPIWFTAAKTDEVVPPIEYVIPTYQRLVSAGANVQFSFFDNVSDRTGLYKKADGTPFEYNGHWSWIYVYNNDCIVKVNDKQISLMEWLAKQQRF</sequence>
<dbReference type="InterPro" id="IPR003140">
    <property type="entry name" value="PLipase/COase/thioEstase"/>
</dbReference>
<dbReference type="AlphaFoldDB" id="A0A1H6UX94"/>
<dbReference type="PANTHER" id="PTHR43037">
    <property type="entry name" value="UNNAMED PRODUCT-RELATED"/>
    <property type="match status" value="1"/>
</dbReference>
<feature type="domain" description="Phospholipase/carboxylesterase/thioesterase" evidence="3">
    <location>
        <begin position="212"/>
        <end position="397"/>
    </location>
</feature>
<dbReference type="InterPro" id="IPR050955">
    <property type="entry name" value="Plant_Biomass_Hydrol_Est"/>
</dbReference>
<dbReference type="InterPro" id="IPR029058">
    <property type="entry name" value="AB_hydrolase_fold"/>
</dbReference>
<feature type="signal peptide" evidence="2">
    <location>
        <begin position="1"/>
        <end position="25"/>
    </location>
</feature>
<keyword evidence="1 2" id="KW-0732">Signal</keyword>
<dbReference type="RefSeq" id="WP_091828873.1">
    <property type="nucleotide sequence ID" value="NZ_FNZK01000002.1"/>
</dbReference>
<evidence type="ECO:0000256" key="2">
    <source>
        <dbReference type="SAM" id="SignalP"/>
    </source>
</evidence>
<dbReference type="InterPro" id="IPR041172">
    <property type="entry name" value="EstA_Ig-like_N"/>
</dbReference>
<evidence type="ECO:0000313" key="5">
    <source>
        <dbReference type="EMBL" id="SEI96861.1"/>
    </source>
</evidence>
<evidence type="ECO:0000259" key="4">
    <source>
        <dbReference type="Pfam" id="PF18435"/>
    </source>
</evidence>
<feature type="domain" description="Esterase Ig-like N-terminal" evidence="4">
    <location>
        <begin position="32"/>
        <end position="173"/>
    </location>
</feature>
<keyword evidence="6" id="KW-1185">Reference proteome</keyword>
<organism evidence="5 6">
    <name type="scientific">Propionispira arboris</name>
    <dbReference type="NCBI Taxonomy" id="84035"/>
    <lineage>
        <taxon>Bacteria</taxon>
        <taxon>Bacillati</taxon>
        <taxon>Bacillota</taxon>
        <taxon>Negativicutes</taxon>
        <taxon>Selenomonadales</taxon>
        <taxon>Selenomonadaceae</taxon>
        <taxon>Propionispira</taxon>
    </lineage>
</organism>
<dbReference type="PANTHER" id="PTHR43037:SF1">
    <property type="entry name" value="BLL1128 PROTEIN"/>
    <property type="match status" value="1"/>
</dbReference>
<accession>A0A1H6UX94</accession>
<dbReference type="SUPFAM" id="SSF53474">
    <property type="entry name" value="alpha/beta-Hydrolases"/>
    <property type="match status" value="1"/>
</dbReference>
<dbReference type="Gene3D" id="3.40.50.1820">
    <property type="entry name" value="alpha/beta hydrolase"/>
    <property type="match status" value="1"/>
</dbReference>
<evidence type="ECO:0000256" key="1">
    <source>
        <dbReference type="ARBA" id="ARBA00022729"/>
    </source>
</evidence>
<name>A0A1H6UX94_9FIRM</name>
<gene>
    <name evidence="5" type="ORF">SAMN05660742_102112</name>
</gene>
<dbReference type="PROSITE" id="PS51257">
    <property type="entry name" value="PROKAR_LIPOPROTEIN"/>
    <property type="match status" value="1"/>
</dbReference>
<dbReference type="Gene3D" id="2.60.40.2180">
    <property type="match status" value="1"/>
</dbReference>
<evidence type="ECO:0000313" key="6">
    <source>
        <dbReference type="Proteomes" id="UP000199662"/>
    </source>
</evidence>
<dbReference type="Proteomes" id="UP000199662">
    <property type="component" value="Unassembled WGS sequence"/>
</dbReference>
<proteinExistence type="predicted"/>